<name>A0A9D7XEF0_9BACT</name>
<comment type="caution">
    <text evidence="2">The sequence shown here is derived from an EMBL/GenBank/DDBJ whole genome shotgun (WGS) entry which is preliminary data.</text>
</comment>
<accession>A0A9D7XEF0</accession>
<dbReference type="InterPro" id="IPR011250">
    <property type="entry name" value="OMP/PagP_B-barrel"/>
</dbReference>
<dbReference type="EMBL" id="JADKFW010000005">
    <property type="protein sequence ID" value="MBK9717700.1"/>
    <property type="molecule type" value="Genomic_DNA"/>
</dbReference>
<protein>
    <recommendedName>
        <fullName evidence="1">Outer membrane protein beta-barrel domain-containing protein</fullName>
    </recommendedName>
</protein>
<organism evidence="2 3">
    <name type="scientific">Candidatus Defluviibacterium haderslevense</name>
    <dbReference type="NCBI Taxonomy" id="2981993"/>
    <lineage>
        <taxon>Bacteria</taxon>
        <taxon>Pseudomonadati</taxon>
        <taxon>Bacteroidota</taxon>
        <taxon>Saprospiria</taxon>
        <taxon>Saprospirales</taxon>
        <taxon>Saprospiraceae</taxon>
        <taxon>Candidatus Defluviibacterium</taxon>
    </lineage>
</organism>
<feature type="domain" description="Outer membrane protein beta-barrel" evidence="1">
    <location>
        <begin position="22"/>
        <end position="187"/>
    </location>
</feature>
<dbReference type="InterPro" id="IPR025665">
    <property type="entry name" value="Beta-barrel_OMP_2"/>
</dbReference>
<dbReference type="SUPFAM" id="SSF56925">
    <property type="entry name" value="OMPA-like"/>
    <property type="match status" value="1"/>
</dbReference>
<proteinExistence type="predicted"/>
<evidence type="ECO:0000259" key="1">
    <source>
        <dbReference type="Pfam" id="PF13568"/>
    </source>
</evidence>
<evidence type="ECO:0000313" key="2">
    <source>
        <dbReference type="EMBL" id="MBK9717700.1"/>
    </source>
</evidence>
<evidence type="ECO:0000313" key="3">
    <source>
        <dbReference type="Proteomes" id="UP000808349"/>
    </source>
</evidence>
<reference evidence="2 3" key="1">
    <citation type="submission" date="2020-10" db="EMBL/GenBank/DDBJ databases">
        <title>Connecting structure to function with the recovery of over 1000 high-quality activated sludge metagenome-assembled genomes encoding full-length rRNA genes using long-read sequencing.</title>
        <authorList>
            <person name="Singleton C.M."/>
            <person name="Petriglieri F."/>
            <person name="Kristensen J.M."/>
            <person name="Kirkegaard R.H."/>
            <person name="Michaelsen T.Y."/>
            <person name="Andersen M.H."/>
            <person name="Karst S.M."/>
            <person name="Dueholm M.S."/>
            <person name="Nielsen P.H."/>
            <person name="Albertsen M."/>
        </authorList>
    </citation>
    <scope>NUCLEOTIDE SEQUENCE [LARGE SCALE GENOMIC DNA]</scope>
    <source>
        <strain evidence="2">Ribe_18-Q3-R11-54_BAT3C.373</strain>
    </source>
</reference>
<gene>
    <name evidence="2" type="ORF">IPO85_09340</name>
</gene>
<sequence length="217" mass="24252">MKKTGLILTGLFFVSFTFGQTVNFQVGTSMSHLDWKINGTTVGSLYNKTLIGYSILAGIDYLDKKYFNLSSNIGFIRKGGKDEAQLYDQNGVLTSGTLINKATLDYFSINTKVDIKYEIKETFTPFVGIGPQFGYLINNSKLFEAIKKNDRLENKSYGLLVGGGIKYNRSKFQLGLRADYYLDFTKVADWTDVAPKGGSKITSKTYSISFTIGYKLK</sequence>
<dbReference type="Proteomes" id="UP000808349">
    <property type="component" value="Unassembled WGS sequence"/>
</dbReference>
<dbReference type="Pfam" id="PF13568">
    <property type="entry name" value="OMP_b-brl_2"/>
    <property type="match status" value="1"/>
</dbReference>
<dbReference type="AlphaFoldDB" id="A0A9D7XEF0"/>